<dbReference type="Proteomes" id="UP001152795">
    <property type="component" value="Unassembled WGS sequence"/>
</dbReference>
<comment type="caution">
    <text evidence="2">The sequence shown here is derived from an EMBL/GenBank/DDBJ whole genome shotgun (WGS) entry which is preliminary data.</text>
</comment>
<evidence type="ECO:0000313" key="3">
    <source>
        <dbReference type="Proteomes" id="UP001152795"/>
    </source>
</evidence>
<feature type="region of interest" description="Disordered" evidence="1">
    <location>
        <begin position="1"/>
        <end position="65"/>
    </location>
</feature>
<feature type="compositionally biased region" description="Basic and acidic residues" evidence="1">
    <location>
        <begin position="43"/>
        <end position="59"/>
    </location>
</feature>
<feature type="compositionally biased region" description="Acidic residues" evidence="1">
    <location>
        <begin position="28"/>
        <end position="42"/>
    </location>
</feature>
<name>A0A7D9HGZ0_PARCT</name>
<reference evidence="2" key="1">
    <citation type="submission" date="2020-04" db="EMBL/GenBank/DDBJ databases">
        <authorList>
            <person name="Alioto T."/>
            <person name="Alioto T."/>
            <person name="Gomez Garrido J."/>
        </authorList>
    </citation>
    <scope>NUCLEOTIDE SEQUENCE</scope>
    <source>
        <strain evidence="2">A484AB</strain>
    </source>
</reference>
<dbReference type="AlphaFoldDB" id="A0A7D9HGZ0"/>
<gene>
    <name evidence="2" type="ORF">PACLA_8A038764</name>
</gene>
<organism evidence="2 3">
    <name type="scientific">Paramuricea clavata</name>
    <name type="common">Red gorgonian</name>
    <name type="synonym">Violescent sea-whip</name>
    <dbReference type="NCBI Taxonomy" id="317549"/>
    <lineage>
        <taxon>Eukaryota</taxon>
        <taxon>Metazoa</taxon>
        <taxon>Cnidaria</taxon>
        <taxon>Anthozoa</taxon>
        <taxon>Octocorallia</taxon>
        <taxon>Malacalcyonacea</taxon>
        <taxon>Plexauridae</taxon>
        <taxon>Paramuricea</taxon>
    </lineage>
</organism>
<dbReference type="OrthoDB" id="6021232at2759"/>
<sequence>MNKGTLVYDDSLTAGDVADDMTTIQSDSDTEEDEGDDYDNDGENDHSKLGEDGEHEDKGTTPPMPNCSLQILFTVAMEIRKLLNECKGVDSDWPPDSHDLTLALATASIPVKLHNFLAWCLGFSCEPVENETVAISPIERTKVVSIAQDLVYAESKGRKLTHKSLALGMAVRQITGSIRLLRILHGLGHTTSTSTVYKHDTGLALASSKGQEIIIPRNINPGVFATLVWDNNDFNEETVSGKGTTHVANGIILQNGDIRLGDKVTVSKKNRTVKAPETNIIPYTSREKGTISLRSHSSDISLEEHSYRHEQDVPRNADFVHTLARKYASDQGGNLPGWTGFNTQVYKDVPKVSKIGYLPVIDAPVTDIATVNTILRHSVSICTRLQLPEIVLVFDEALYAKAQQIRWKDEELKNRLVIRLGDFHTIMSFCSAIAKIFKDAGLQDIMIESELVASGSVNGVLSGKHYNRSIRAHKIIYEAMERLRFQAFEKSLPTTENSPLHAIGISVQEDSEREMFVDICTSNIVTDAKTKYELFIKKRSKENPLFAFWSKYIDMVQLLLLYIRATRTSNWTLHLSSLRSMIPWFFATDRVNYSRYAPCYWLEMMCLEETHPYVAANIEDNWTVQRQEGYAFSGVACDQTIEQTLNRDSKMKGGMVGMTLNKGAVHRWLMGQAERSAITRQCEAMANVTEFKRTRKDLDKTKIEASEKAVLDVTLTMEAMINPFENDHGVLVHLASGTIATSAVVNDMGSMLEKGESAALKFMKTHIVGEEPNIYSTITKTNLQTFSVLGKKVTSKSKKGELVALKNSKILFAKMLLIPRSRHLQMEKVLKYSLRPFPRALATNEGDLVKTVKAKLLHAIEEEVQGSSVNLPVGEKAYILDAMAMLQTLTVLPVTFGELAIDLLIRVVNAAVYSNFKRVDFVCDRYPRQSIKNLERDRRAVGGVQVIRIYGEQQRVPRQWKKFMSSGENKEELMKLLFDAWKKRIRSC</sequence>
<dbReference type="PANTHER" id="PTHR46704:SF9">
    <property type="entry name" value="BHLH DOMAIN-CONTAINING PROTEIN"/>
    <property type="match status" value="1"/>
</dbReference>
<evidence type="ECO:0000313" key="2">
    <source>
        <dbReference type="EMBL" id="CAB3980408.1"/>
    </source>
</evidence>
<dbReference type="EMBL" id="CACRXK020000289">
    <property type="protein sequence ID" value="CAB3980408.1"/>
    <property type="molecule type" value="Genomic_DNA"/>
</dbReference>
<dbReference type="PANTHER" id="PTHR46704">
    <property type="entry name" value="CXC DOMAIN-CONTAINING PROTEIN-RELATED"/>
    <property type="match status" value="1"/>
</dbReference>
<accession>A0A7D9HGZ0</accession>
<proteinExistence type="predicted"/>
<evidence type="ECO:0000256" key="1">
    <source>
        <dbReference type="SAM" id="MobiDB-lite"/>
    </source>
</evidence>
<keyword evidence="3" id="KW-1185">Reference proteome</keyword>
<protein>
    <submittedName>
        <fullName evidence="2">Uncharacterized protein</fullName>
    </submittedName>
</protein>